<keyword evidence="21" id="KW-1185">Reference proteome</keyword>
<dbReference type="GO" id="GO:0032049">
    <property type="term" value="P:cardiolipin biosynthetic process"/>
    <property type="evidence" value="ECO:0007669"/>
    <property type="project" value="InterPro"/>
</dbReference>
<keyword evidence="12" id="KW-0460">Magnesium</keyword>
<dbReference type="EMBL" id="CAJVPV010001113">
    <property type="protein sequence ID" value="CAG8486769.1"/>
    <property type="molecule type" value="Genomic_DNA"/>
</dbReference>
<dbReference type="PANTHER" id="PTHR13619">
    <property type="entry name" value="PHOSPHATIDATE CYTIDYLYLTRANSFERASE, MITOCHONDRIAL"/>
    <property type="match status" value="1"/>
</dbReference>
<keyword evidence="14" id="KW-0496">Mitochondrion</keyword>
<organism evidence="20 21">
    <name type="scientific">Acaulospora morrowiae</name>
    <dbReference type="NCBI Taxonomy" id="94023"/>
    <lineage>
        <taxon>Eukaryota</taxon>
        <taxon>Fungi</taxon>
        <taxon>Fungi incertae sedis</taxon>
        <taxon>Mucoromycota</taxon>
        <taxon>Glomeromycotina</taxon>
        <taxon>Glomeromycetes</taxon>
        <taxon>Diversisporales</taxon>
        <taxon>Acaulosporaceae</taxon>
        <taxon>Acaulospora</taxon>
    </lineage>
</organism>
<evidence type="ECO:0000256" key="12">
    <source>
        <dbReference type="ARBA" id="ARBA00022842"/>
    </source>
</evidence>
<evidence type="ECO:0000256" key="15">
    <source>
        <dbReference type="ARBA" id="ARBA00023136"/>
    </source>
</evidence>
<keyword evidence="11" id="KW-0999">Mitochondrion inner membrane</keyword>
<evidence type="ECO:0000256" key="11">
    <source>
        <dbReference type="ARBA" id="ARBA00022792"/>
    </source>
</evidence>
<evidence type="ECO:0000256" key="6">
    <source>
        <dbReference type="ARBA" id="ARBA00012487"/>
    </source>
</evidence>
<sequence>MRIIRSVKTPQLNPIRYFSTTQTNSAALTSNSSSQSSSKFKSSPENTIVHPDHQAIKTRHTVRLSPDFGKNQHLPIDNELNERLKKVLLGFNAPIRYAFAYGSGVFPQKGYEGKPKPMMDFIFAVNHPQHWHSLNINQNRSHYSFMGTLGSRAVSVLQENTGAGVYFNTYVKMDNMLIKYGVVSVDSICKDLLHWENLYMAGRMHKPIIILRDDARIRLAQQVNLTSSLKTALLLLPKNFTEEQLYLTIASISFKGDFRRYVGENPNKVKNVVSKQMGNFNLLYADLIKGLPNVEFTGSDKLQQDDNPRIRGKMIQDLPRVLRHKIREEHRMKLIRNGKTWVSDDKEIYKNIASSEGYEEYIETGLSEIVFWPALTQSLKGILTAGMFKSAKYTSSKLSKWILRPQ</sequence>
<comment type="cofactor">
    <cofactor evidence="1">
        <name>Mg(2+)</name>
        <dbReference type="ChEBI" id="CHEBI:18420"/>
    </cofactor>
</comment>
<feature type="compositionally biased region" description="Low complexity" evidence="19">
    <location>
        <begin position="24"/>
        <end position="43"/>
    </location>
</feature>
<comment type="similarity">
    <text evidence="5">Belongs to the TAM41 family.</text>
</comment>
<keyword evidence="13" id="KW-0443">Lipid metabolism</keyword>
<keyword evidence="15" id="KW-0472">Membrane</keyword>
<dbReference type="InterPro" id="IPR015222">
    <property type="entry name" value="Tam41"/>
</dbReference>
<evidence type="ECO:0000256" key="19">
    <source>
        <dbReference type="SAM" id="MobiDB-lite"/>
    </source>
</evidence>
<dbReference type="Pfam" id="PF09139">
    <property type="entry name" value="Tam41_Mmp37"/>
    <property type="match status" value="1"/>
</dbReference>
<keyword evidence="17" id="KW-1208">Phospholipid metabolism</keyword>
<comment type="pathway">
    <text evidence="3">Phospholipid metabolism; CDP-diacylglycerol biosynthesis; CDP-diacylglycerol from sn-glycerol 3-phosphate: step 3/3.</text>
</comment>
<feature type="region of interest" description="Disordered" evidence="19">
    <location>
        <begin position="24"/>
        <end position="49"/>
    </location>
</feature>
<proteinExistence type="inferred from homology"/>
<evidence type="ECO:0000256" key="7">
    <source>
        <dbReference type="ARBA" id="ARBA00018337"/>
    </source>
</evidence>
<comment type="pathway">
    <text evidence="4">Lipid metabolism.</text>
</comment>
<keyword evidence="9" id="KW-0808">Transferase</keyword>
<evidence type="ECO:0000256" key="9">
    <source>
        <dbReference type="ARBA" id="ARBA00022679"/>
    </source>
</evidence>
<evidence type="ECO:0000256" key="8">
    <source>
        <dbReference type="ARBA" id="ARBA00022516"/>
    </source>
</evidence>
<evidence type="ECO:0000313" key="21">
    <source>
        <dbReference type="Proteomes" id="UP000789342"/>
    </source>
</evidence>
<evidence type="ECO:0000256" key="3">
    <source>
        <dbReference type="ARBA" id="ARBA00005119"/>
    </source>
</evidence>
<evidence type="ECO:0000256" key="14">
    <source>
        <dbReference type="ARBA" id="ARBA00023128"/>
    </source>
</evidence>
<dbReference type="Proteomes" id="UP000789342">
    <property type="component" value="Unassembled WGS sequence"/>
</dbReference>
<dbReference type="OrthoDB" id="341477at2759"/>
<reference evidence="20" key="1">
    <citation type="submission" date="2021-06" db="EMBL/GenBank/DDBJ databases">
        <authorList>
            <person name="Kallberg Y."/>
            <person name="Tangrot J."/>
            <person name="Rosling A."/>
        </authorList>
    </citation>
    <scope>NUCLEOTIDE SEQUENCE</scope>
    <source>
        <strain evidence="20">CL551</strain>
    </source>
</reference>
<evidence type="ECO:0000256" key="5">
    <source>
        <dbReference type="ARBA" id="ARBA00005458"/>
    </source>
</evidence>
<comment type="caution">
    <text evidence="20">The sequence shown here is derived from an EMBL/GenBank/DDBJ whole genome shotgun (WGS) entry which is preliminary data.</text>
</comment>
<evidence type="ECO:0000256" key="10">
    <source>
        <dbReference type="ARBA" id="ARBA00022695"/>
    </source>
</evidence>
<dbReference type="GO" id="GO:0004605">
    <property type="term" value="F:phosphatidate cytidylyltransferase activity"/>
    <property type="evidence" value="ECO:0007669"/>
    <property type="project" value="UniProtKB-EC"/>
</dbReference>
<evidence type="ECO:0000256" key="16">
    <source>
        <dbReference type="ARBA" id="ARBA00023209"/>
    </source>
</evidence>
<dbReference type="PIRSF" id="PIRSF028840">
    <property type="entry name" value="Mmp37"/>
    <property type="match status" value="1"/>
</dbReference>
<dbReference type="GO" id="GO:0005743">
    <property type="term" value="C:mitochondrial inner membrane"/>
    <property type="evidence" value="ECO:0007669"/>
    <property type="project" value="UniProtKB-SubCell"/>
</dbReference>
<evidence type="ECO:0000256" key="17">
    <source>
        <dbReference type="ARBA" id="ARBA00023264"/>
    </source>
</evidence>
<protein>
    <recommendedName>
        <fullName evidence="7">Phosphatidate cytidylyltransferase, mitochondrial</fullName>
        <ecNumber evidence="6">2.7.7.41</ecNumber>
    </recommendedName>
    <alternativeName>
        <fullName evidence="18">CDP-diacylglycerol synthase</fullName>
    </alternativeName>
</protein>
<dbReference type="AlphaFoldDB" id="A0A9N8WKQ7"/>
<evidence type="ECO:0000256" key="4">
    <source>
        <dbReference type="ARBA" id="ARBA00005189"/>
    </source>
</evidence>
<evidence type="ECO:0000256" key="18">
    <source>
        <dbReference type="ARBA" id="ARBA00029893"/>
    </source>
</evidence>
<dbReference type="EC" id="2.7.7.41" evidence="6"/>
<keyword evidence="10" id="KW-0548">Nucleotidyltransferase</keyword>
<evidence type="ECO:0000256" key="13">
    <source>
        <dbReference type="ARBA" id="ARBA00023098"/>
    </source>
</evidence>
<dbReference type="PANTHER" id="PTHR13619:SF0">
    <property type="entry name" value="PHOSPHATIDATE CYTIDYLYLTRANSFERASE, MITOCHONDRIAL"/>
    <property type="match status" value="1"/>
</dbReference>
<comment type="subcellular location">
    <subcellularLocation>
        <location evidence="2">Mitochondrion inner membrane</location>
        <topology evidence="2">Peripheral membrane protein</topology>
        <orientation evidence="2">Matrix side</orientation>
    </subcellularLocation>
</comment>
<keyword evidence="8" id="KW-0444">Lipid biosynthesis</keyword>
<evidence type="ECO:0000256" key="1">
    <source>
        <dbReference type="ARBA" id="ARBA00001946"/>
    </source>
</evidence>
<evidence type="ECO:0000313" key="20">
    <source>
        <dbReference type="EMBL" id="CAG8486769.1"/>
    </source>
</evidence>
<accession>A0A9N8WKQ7</accession>
<evidence type="ECO:0000256" key="2">
    <source>
        <dbReference type="ARBA" id="ARBA00004443"/>
    </source>
</evidence>
<dbReference type="GO" id="GO:0016024">
    <property type="term" value="P:CDP-diacylglycerol biosynthetic process"/>
    <property type="evidence" value="ECO:0007669"/>
    <property type="project" value="TreeGrafter"/>
</dbReference>
<name>A0A9N8WKQ7_9GLOM</name>
<keyword evidence="16" id="KW-0594">Phospholipid biosynthesis</keyword>
<gene>
    <name evidence="20" type="ORF">AMORRO_LOCUS2582</name>
</gene>